<proteinExistence type="predicted"/>
<sequence length="753" mass="84842">MRIIASELSFIGFLCLVSSYGALHIHNLQPRSMIFEGAESISGTAKAHEVAHEQRVQHMGTGVSSASTEIGGHSSSSTLTQDSKELMNSDHAKPVTTSPIKEGKWQKTVTRVKSKLIVMKKSFRRYMSILRSTKSIFKILMRRPNLKVNAQIVKFEDTRDSLAKVLVSPGLDRSPDKPLNVENLAKSLTREFPILPEISQEASTTSFYAEYLENLKRYQLIVSENGGVRSTWIAKIPSEEAAGTKEAVTEVSDLLQVHPHLVDEFQGEHKQVVSGIANFDQLKLSEEDIRQHFAIDLVMEEAQNSIKNNDFIKARAVQLKKMTPGDLEVLDMPHIFQHLPADLDFKTELFRYSMIERFESLLKDIRPTVTRNLESRAQAEISDVLKKSSMPDTGSESIFKIAAQEDDAWRDNAFAKLYEIPMSPSEVFQKLKKPPTPQEINQHVINKQLPSLEFLTPEGRQSLRYTVSSKSFNKRLSTLETLVKKSTDLDQKKVLQTLEQMKYEAAQSYSVNLPLVDKLLDKGIIDQAQRELLISKAQSPKEFAAALGTEEDFTKKLMGKFEGDLANHLQSMDQVTKEKTLIKTARGVAQSRLNQLDQDAKSTYLTTDAFEKPNSFRFNDALKAYDEAGSKFIQQPTDSKTLARAYIDTSFSTRPVDPAAEQYLGTVAIKDELRMNLDQKLYEMENMFYEHMPKMGDFFENILKDNTKPGTPYLTSGDLASKQVKVPYGNVNSGYLISEVLGSKSLQVPKDVK</sequence>
<dbReference type="EMBL" id="VDEP01000438">
    <property type="protein sequence ID" value="KAA1083258.1"/>
    <property type="molecule type" value="Genomic_DNA"/>
</dbReference>
<dbReference type="Proteomes" id="UP000325313">
    <property type="component" value="Unassembled WGS sequence"/>
</dbReference>
<dbReference type="EMBL" id="VSWC01000079">
    <property type="protein sequence ID" value="KAA1094255.1"/>
    <property type="molecule type" value="Genomic_DNA"/>
</dbReference>
<reference evidence="3 4" key="1">
    <citation type="submission" date="2019-05" db="EMBL/GenBank/DDBJ databases">
        <title>Emergence of the Ug99 lineage of the wheat stem rust pathogen through somatic hybridization.</title>
        <authorList>
            <person name="Li F."/>
            <person name="Upadhyaya N.M."/>
            <person name="Sperschneider J."/>
            <person name="Matny O."/>
            <person name="Nguyen-Phuc H."/>
            <person name="Mago R."/>
            <person name="Raley C."/>
            <person name="Miller M.E."/>
            <person name="Silverstein K.A.T."/>
            <person name="Henningsen E."/>
            <person name="Hirsch C.D."/>
            <person name="Visser B."/>
            <person name="Pretorius Z.A."/>
            <person name="Steffenson B.J."/>
            <person name="Schwessinger B."/>
            <person name="Dodds P.N."/>
            <person name="Figueroa M."/>
        </authorList>
    </citation>
    <scope>NUCLEOTIDE SEQUENCE [LARGE SCALE GENOMIC DNA]</scope>
    <source>
        <strain evidence="2">21-0</strain>
        <strain evidence="1 4">Ug99</strain>
    </source>
</reference>
<name>A0A5B0N4Y7_PUCGR</name>
<evidence type="ECO:0000313" key="4">
    <source>
        <dbReference type="Proteomes" id="UP000325313"/>
    </source>
</evidence>
<protein>
    <submittedName>
        <fullName evidence="1">Uncharacterized protein</fullName>
    </submittedName>
</protein>
<evidence type="ECO:0000313" key="3">
    <source>
        <dbReference type="Proteomes" id="UP000324748"/>
    </source>
</evidence>
<comment type="caution">
    <text evidence="1">The sequence shown here is derived from an EMBL/GenBank/DDBJ whole genome shotgun (WGS) entry which is preliminary data.</text>
</comment>
<dbReference type="Proteomes" id="UP000324748">
    <property type="component" value="Unassembled WGS sequence"/>
</dbReference>
<evidence type="ECO:0000313" key="1">
    <source>
        <dbReference type="EMBL" id="KAA1083258.1"/>
    </source>
</evidence>
<organism evidence="1 4">
    <name type="scientific">Puccinia graminis f. sp. tritici</name>
    <dbReference type="NCBI Taxonomy" id="56615"/>
    <lineage>
        <taxon>Eukaryota</taxon>
        <taxon>Fungi</taxon>
        <taxon>Dikarya</taxon>
        <taxon>Basidiomycota</taxon>
        <taxon>Pucciniomycotina</taxon>
        <taxon>Pucciniomycetes</taxon>
        <taxon>Pucciniales</taxon>
        <taxon>Pucciniaceae</taxon>
        <taxon>Puccinia</taxon>
    </lineage>
</organism>
<accession>A0A5B0N4Y7</accession>
<keyword evidence="3" id="KW-1185">Reference proteome</keyword>
<evidence type="ECO:0000313" key="2">
    <source>
        <dbReference type="EMBL" id="KAA1094255.1"/>
    </source>
</evidence>
<dbReference type="OrthoDB" id="2510218at2759"/>
<dbReference type="AlphaFoldDB" id="A0A5B0N4Y7"/>
<gene>
    <name evidence="2" type="ORF">PGT21_015226</name>
    <name evidence="1" type="ORF">PGTUg99_019594</name>
</gene>